<dbReference type="Gene3D" id="3.40.366.10">
    <property type="entry name" value="Malonyl-Coenzyme A Acyl Carrier Protein, domain 2"/>
    <property type="match status" value="1"/>
</dbReference>
<dbReference type="InterPro" id="IPR014043">
    <property type="entry name" value="Acyl_transferase_dom"/>
</dbReference>
<dbReference type="GO" id="GO:0006633">
    <property type="term" value="P:fatty acid biosynthetic process"/>
    <property type="evidence" value="ECO:0007669"/>
    <property type="project" value="TreeGrafter"/>
</dbReference>
<evidence type="ECO:0000256" key="4">
    <source>
        <dbReference type="PIRNR" id="PIRNR000446"/>
    </source>
</evidence>
<dbReference type="SUPFAM" id="SSF52151">
    <property type="entry name" value="FabD/lysophospholipase-like"/>
    <property type="match status" value="1"/>
</dbReference>
<dbReference type="Proteomes" id="UP000280417">
    <property type="component" value="Unassembled WGS sequence"/>
</dbReference>
<comment type="similarity">
    <text evidence="4">Belongs to the fabD family.</text>
</comment>
<evidence type="ECO:0000259" key="6">
    <source>
        <dbReference type="SMART" id="SM00827"/>
    </source>
</evidence>
<dbReference type="InterPro" id="IPR024925">
    <property type="entry name" value="Malonyl_CoA-ACP_transAc"/>
</dbReference>
<gene>
    <name evidence="7" type="primary">fabD</name>
    <name evidence="7" type="ORF">DRJ04_07200</name>
</gene>
<dbReference type="AlphaFoldDB" id="A0A662DAK2"/>
<dbReference type="InterPro" id="IPR050858">
    <property type="entry name" value="Mal-CoA-ACP_Trans/PKS_FabD"/>
</dbReference>
<dbReference type="GO" id="GO:0004314">
    <property type="term" value="F:[acyl-carrier-protein] S-malonyltransferase activity"/>
    <property type="evidence" value="ECO:0007669"/>
    <property type="project" value="UniProtKB-EC"/>
</dbReference>
<feature type="active site" evidence="5">
    <location>
        <position position="91"/>
    </location>
</feature>
<dbReference type="Pfam" id="PF00698">
    <property type="entry name" value="Acyl_transf_1"/>
    <property type="match status" value="1"/>
</dbReference>
<dbReference type="SMART" id="SM00827">
    <property type="entry name" value="PKS_AT"/>
    <property type="match status" value="1"/>
</dbReference>
<sequence>MNKVAFLFPGQGSQRVGMGKNLVNLYPPATDIFNQANQILGFNVEKLCIEGPEKELNRTSRLQPALLTINWILTEFIKQKGINPRVVSGHSLGEYNALLAAEVIDFPTALKIVRERARLMEEAGKVKKGSMAAIIGLAAKDIIRTCNRIQDVYVVNFNCPGQVVISGSSEKVLEAGEELKKIGARKVVHLPVSGAFHSPLMREAAKKFSSFLEKFQFKEPLCPVVSNATGEYATSAGQIKDNLKLQMDHPVLWEKSMKLLLGDGFDVFIEVGPGKVLQGLMKRIDKKVNITGAENYFA</sequence>
<dbReference type="GO" id="GO:0005829">
    <property type="term" value="C:cytosol"/>
    <property type="evidence" value="ECO:0007669"/>
    <property type="project" value="TreeGrafter"/>
</dbReference>
<accession>A0A662DAK2</accession>
<proteinExistence type="inferred from homology"/>
<feature type="domain" description="Malonyl-CoA:ACP transacylase (MAT)" evidence="6">
    <location>
        <begin position="7"/>
        <end position="297"/>
    </location>
</feature>
<keyword evidence="1 4" id="KW-0808">Transferase</keyword>
<evidence type="ECO:0000313" key="8">
    <source>
        <dbReference type="Proteomes" id="UP000280417"/>
    </source>
</evidence>
<dbReference type="PANTHER" id="PTHR42681:SF1">
    <property type="entry name" value="MALONYL-COA-ACYL CARRIER PROTEIN TRANSACYLASE, MITOCHONDRIAL"/>
    <property type="match status" value="1"/>
</dbReference>
<evidence type="ECO:0000256" key="2">
    <source>
        <dbReference type="ARBA" id="ARBA00023315"/>
    </source>
</evidence>
<organism evidence="7 8">
    <name type="scientific">Aerophobetes bacterium</name>
    <dbReference type="NCBI Taxonomy" id="2030807"/>
    <lineage>
        <taxon>Bacteria</taxon>
        <taxon>Candidatus Aerophobota</taxon>
    </lineage>
</organism>
<evidence type="ECO:0000256" key="3">
    <source>
        <dbReference type="ARBA" id="ARBA00048462"/>
    </source>
</evidence>
<dbReference type="PANTHER" id="PTHR42681">
    <property type="entry name" value="MALONYL-COA-ACYL CARRIER PROTEIN TRANSACYLASE, MITOCHONDRIAL"/>
    <property type="match status" value="1"/>
</dbReference>
<dbReference type="SUPFAM" id="SSF55048">
    <property type="entry name" value="Probable ACP-binding domain of malonyl-CoA ACP transacylase"/>
    <property type="match status" value="1"/>
</dbReference>
<dbReference type="EMBL" id="QMQA01000211">
    <property type="protein sequence ID" value="RLE11888.1"/>
    <property type="molecule type" value="Genomic_DNA"/>
</dbReference>
<evidence type="ECO:0000256" key="5">
    <source>
        <dbReference type="PIRSR" id="PIRSR000446-1"/>
    </source>
</evidence>
<dbReference type="FunFam" id="3.30.70.250:FF:000001">
    <property type="entry name" value="Malonyl CoA-acyl carrier protein transacylase"/>
    <property type="match status" value="1"/>
</dbReference>
<protein>
    <recommendedName>
        <fullName evidence="4">Malonyl CoA-acyl carrier protein transacylase</fullName>
        <ecNumber evidence="4">2.3.1.39</ecNumber>
    </recommendedName>
</protein>
<dbReference type="InterPro" id="IPR016036">
    <property type="entry name" value="Malonyl_transacylase_ACP-bd"/>
</dbReference>
<dbReference type="InterPro" id="IPR016035">
    <property type="entry name" value="Acyl_Trfase/lysoPLipase"/>
</dbReference>
<dbReference type="InterPro" id="IPR004410">
    <property type="entry name" value="Malonyl_CoA-ACP_transAc_FabD"/>
</dbReference>
<dbReference type="EC" id="2.3.1.39" evidence="4"/>
<evidence type="ECO:0000256" key="1">
    <source>
        <dbReference type="ARBA" id="ARBA00022679"/>
    </source>
</evidence>
<comment type="caution">
    <text evidence="7">The sequence shown here is derived from an EMBL/GenBank/DDBJ whole genome shotgun (WGS) entry which is preliminary data.</text>
</comment>
<dbReference type="NCBIfam" id="TIGR00128">
    <property type="entry name" value="fabD"/>
    <property type="match status" value="1"/>
</dbReference>
<dbReference type="PIRSF" id="PIRSF000446">
    <property type="entry name" value="Mct"/>
    <property type="match status" value="1"/>
</dbReference>
<dbReference type="Gene3D" id="3.30.70.250">
    <property type="entry name" value="Malonyl-CoA ACP transacylase, ACP-binding"/>
    <property type="match status" value="1"/>
</dbReference>
<feature type="active site" evidence="5">
    <location>
        <position position="197"/>
    </location>
</feature>
<comment type="catalytic activity">
    <reaction evidence="3 4">
        <text>holo-[ACP] + malonyl-CoA = malonyl-[ACP] + CoA</text>
        <dbReference type="Rhea" id="RHEA:41792"/>
        <dbReference type="Rhea" id="RHEA-COMP:9623"/>
        <dbReference type="Rhea" id="RHEA-COMP:9685"/>
        <dbReference type="ChEBI" id="CHEBI:57287"/>
        <dbReference type="ChEBI" id="CHEBI:57384"/>
        <dbReference type="ChEBI" id="CHEBI:64479"/>
        <dbReference type="ChEBI" id="CHEBI:78449"/>
        <dbReference type="EC" id="2.3.1.39"/>
    </reaction>
</comment>
<keyword evidence="2 4" id="KW-0012">Acyltransferase</keyword>
<dbReference type="InterPro" id="IPR001227">
    <property type="entry name" value="Ac_transferase_dom_sf"/>
</dbReference>
<evidence type="ECO:0000313" key="7">
    <source>
        <dbReference type="EMBL" id="RLE11888.1"/>
    </source>
</evidence>
<name>A0A662DAK2_UNCAE</name>
<reference evidence="7 8" key="1">
    <citation type="submission" date="2018-06" db="EMBL/GenBank/DDBJ databases">
        <title>Extensive metabolic versatility and redundancy in microbially diverse, dynamic hydrothermal sediments.</title>
        <authorList>
            <person name="Dombrowski N."/>
            <person name="Teske A."/>
            <person name="Baker B.J."/>
        </authorList>
    </citation>
    <scope>NUCLEOTIDE SEQUENCE [LARGE SCALE GENOMIC DNA]</scope>
    <source>
        <strain evidence="7">B3_G15</strain>
    </source>
</reference>